<evidence type="ECO:0000313" key="3">
    <source>
        <dbReference type="EMBL" id="CAH0539979.1"/>
    </source>
</evidence>
<comment type="caution">
    <text evidence="3">The sequence shown here is derived from an EMBL/GenBank/DDBJ whole genome shotgun (WGS) entry which is preliminary data.</text>
</comment>
<evidence type="ECO:0000256" key="1">
    <source>
        <dbReference type="SAM" id="SignalP"/>
    </source>
</evidence>
<proteinExistence type="predicted"/>
<accession>A0ABN8E7G4</accession>
<feature type="chain" id="PRO_5046261091" description="Rhodanese domain-containing protein" evidence="1">
    <location>
        <begin position="23"/>
        <end position="141"/>
    </location>
</feature>
<dbReference type="CDD" id="cd00158">
    <property type="entry name" value="RHOD"/>
    <property type="match status" value="1"/>
</dbReference>
<reference evidence="3" key="1">
    <citation type="submission" date="2021-11" db="EMBL/GenBank/DDBJ databases">
        <authorList>
            <person name="Rodrigo-Torres L."/>
            <person name="Arahal R. D."/>
            <person name="Lucena T."/>
        </authorList>
    </citation>
    <scope>NUCLEOTIDE SEQUENCE</scope>
    <source>
        <strain evidence="3">CECT 7928</strain>
    </source>
</reference>
<organism evidence="3 4">
    <name type="scientific">Vibrio marisflavi CECT 7928</name>
    <dbReference type="NCBI Taxonomy" id="634439"/>
    <lineage>
        <taxon>Bacteria</taxon>
        <taxon>Pseudomonadati</taxon>
        <taxon>Pseudomonadota</taxon>
        <taxon>Gammaproteobacteria</taxon>
        <taxon>Vibrionales</taxon>
        <taxon>Vibrionaceae</taxon>
        <taxon>Vibrio</taxon>
    </lineage>
</organism>
<dbReference type="InterPro" id="IPR001763">
    <property type="entry name" value="Rhodanese-like_dom"/>
</dbReference>
<dbReference type="InterPro" id="IPR036873">
    <property type="entry name" value="Rhodanese-like_dom_sf"/>
</dbReference>
<dbReference type="Gene3D" id="3.40.250.10">
    <property type="entry name" value="Rhodanese-like domain"/>
    <property type="match status" value="1"/>
</dbReference>
<sequence>MKLVSKYVVTLMMSCLAFYSFAGKKEVPLDIDGVTKVTADELIDLVDEHDNLVIIDSRVAKDRLGGFIEGSISLTDVDTTPESLAKVLATKNTPVIFYCNGSKCARSMNAAKIAYKEQYSKIYWFRGGWEEWTDKGYPISK</sequence>
<dbReference type="EMBL" id="CAKLDM010000002">
    <property type="protein sequence ID" value="CAH0539979.1"/>
    <property type="molecule type" value="Genomic_DNA"/>
</dbReference>
<dbReference type="PANTHER" id="PTHR44086">
    <property type="entry name" value="THIOSULFATE SULFURTRANSFERASE RDL2, MITOCHONDRIAL-RELATED"/>
    <property type="match status" value="1"/>
</dbReference>
<dbReference type="PANTHER" id="PTHR44086:SF10">
    <property type="entry name" value="THIOSULFATE SULFURTRANSFERASE_RHODANESE-LIKE DOMAIN-CONTAINING PROTEIN 3"/>
    <property type="match status" value="1"/>
</dbReference>
<keyword evidence="4" id="KW-1185">Reference proteome</keyword>
<dbReference type="SMART" id="SM00450">
    <property type="entry name" value="RHOD"/>
    <property type="match status" value="1"/>
</dbReference>
<feature type="domain" description="Rhodanese" evidence="2">
    <location>
        <begin position="48"/>
        <end position="141"/>
    </location>
</feature>
<evidence type="ECO:0000259" key="2">
    <source>
        <dbReference type="PROSITE" id="PS50206"/>
    </source>
</evidence>
<dbReference type="PROSITE" id="PS50206">
    <property type="entry name" value="RHODANESE_3"/>
    <property type="match status" value="1"/>
</dbReference>
<dbReference type="SUPFAM" id="SSF52821">
    <property type="entry name" value="Rhodanese/Cell cycle control phosphatase"/>
    <property type="match status" value="1"/>
</dbReference>
<dbReference type="RefSeq" id="WP_237362016.1">
    <property type="nucleotide sequence ID" value="NZ_CAKLDM010000002.1"/>
</dbReference>
<name>A0ABN8E7G4_9VIBR</name>
<protein>
    <recommendedName>
        <fullName evidence="2">Rhodanese domain-containing protein</fullName>
    </recommendedName>
</protein>
<dbReference type="Proteomes" id="UP000838748">
    <property type="component" value="Unassembled WGS sequence"/>
</dbReference>
<feature type="signal peptide" evidence="1">
    <location>
        <begin position="1"/>
        <end position="22"/>
    </location>
</feature>
<evidence type="ECO:0000313" key="4">
    <source>
        <dbReference type="Proteomes" id="UP000838748"/>
    </source>
</evidence>
<gene>
    <name evidence="3" type="ORF">VMF7928_02554</name>
</gene>
<dbReference type="Pfam" id="PF00581">
    <property type="entry name" value="Rhodanese"/>
    <property type="match status" value="1"/>
</dbReference>
<keyword evidence="1" id="KW-0732">Signal</keyword>